<evidence type="ECO:0000313" key="2">
    <source>
        <dbReference type="Proteomes" id="UP000178912"/>
    </source>
</evidence>
<evidence type="ECO:0008006" key="3">
    <source>
        <dbReference type="Google" id="ProtNLM"/>
    </source>
</evidence>
<keyword evidence="2" id="KW-1185">Reference proteome</keyword>
<dbReference type="EMBL" id="FJUX01000135">
    <property type="protein sequence ID" value="CZT11027.1"/>
    <property type="molecule type" value="Genomic_DNA"/>
</dbReference>
<name>A0A1E1LKL0_9HELO</name>
<gene>
    <name evidence="1" type="ORF">RAG0_15323</name>
</gene>
<dbReference type="Proteomes" id="UP000178912">
    <property type="component" value="Unassembled WGS sequence"/>
</dbReference>
<protein>
    <recommendedName>
        <fullName evidence="3">Transcription factor domain-containing protein</fullName>
    </recommendedName>
</protein>
<sequence>MDLLTAGEVPFQLSVAFFFDTVDCPAITPFDSVNWRHMKLHVIELGMSNAAISSAIIAISALYKAQMYSLPESKALSLYQSSLESYEKLLRHPINNLDMIIVTVFLHCIFQYVYYETVPLLRDPSERLLASLRIWVRNASSHSELHSRIVIWLKLLYAATIRGGGLGLISKSIYDILPDHKTQPHISSSLRTKFPIPRPNFCKSSAPRFSTSTLTFK</sequence>
<reference evidence="2" key="1">
    <citation type="submission" date="2016-03" db="EMBL/GenBank/DDBJ databases">
        <authorList>
            <person name="Guldener U."/>
        </authorList>
    </citation>
    <scope>NUCLEOTIDE SEQUENCE [LARGE SCALE GENOMIC DNA]</scope>
    <source>
        <strain evidence="2">04CH-RAC-A.6.1</strain>
    </source>
</reference>
<proteinExistence type="predicted"/>
<dbReference type="OrthoDB" id="648861at2759"/>
<dbReference type="AlphaFoldDB" id="A0A1E1LKL0"/>
<organism evidence="1 2">
    <name type="scientific">Rhynchosporium agropyri</name>
    <dbReference type="NCBI Taxonomy" id="914238"/>
    <lineage>
        <taxon>Eukaryota</taxon>
        <taxon>Fungi</taxon>
        <taxon>Dikarya</taxon>
        <taxon>Ascomycota</taxon>
        <taxon>Pezizomycotina</taxon>
        <taxon>Leotiomycetes</taxon>
        <taxon>Helotiales</taxon>
        <taxon>Ploettnerulaceae</taxon>
        <taxon>Rhynchosporium</taxon>
    </lineage>
</organism>
<evidence type="ECO:0000313" key="1">
    <source>
        <dbReference type="EMBL" id="CZT11027.1"/>
    </source>
</evidence>
<accession>A0A1E1LKL0</accession>